<keyword evidence="1 6" id="KW-0479">Metal-binding</keyword>
<dbReference type="InterPro" id="IPR001019">
    <property type="entry name" value="Gprotein_alpha_su"/>
</dbReference>
<dbReference type="Gene3D" id="3.40.50.300">
    <property type="entry name" value="P-loop containing nucleotide triphosphate hydrolases"/>
    <property type="match status" value="2"/>
</dbReference>
<dbReference type="Pfam" id="PF00503">
    <property type="entry name" value="G-alpha"/>
    <property type="match status" value="1"/>
</dbReference>
<dbReference type="PROSITE" id="PS51882">
    <property type="entry name" value="G_ALPHA"/>
    <property type="match status" value="1"/>
</dbReference>
<evidence type="ECO:0000256" key="6">
    <source>
        <dbReference type="PIRSR" id="PIRSR601019-2"/>
    </source>
</evidence>
<dbReference type="AlphaFoldDB" id="A0A5C3QM63"/>
<feature type="binding site" evidence="6">
    <location>
        <position position="276"/>
    </location>
    <ligand>
        <name>Mg(2+)</name>
        <dbReference type="ChEBI" id="CHEBI:18420"/>
    </ligand>
</feature>
<dbReference type="STRING" id="1884261.A0A5C3QM63"/>
<evidence type="ECO:0000256" key="1">
    <source>
        <dbReference type="ARBA" id="ARBA00022723"/>
    </source>
</evidence>
<keyword evidence="9" id="KW-1185">Reference proteome</keyword>
<dbReference type="OrthoDB" id="5817230at2759"/>
<feature type="compositionally biased region" description="Basic and acidic residues" evidence="7">
    <location>
        <begin position="15"/>
        <end position="26"/>
    </location>
</feature>
<feature type="binding site" evidence="5">
    <location>
        <begin position="270"/>
        <end position="276"/>
    </location>
    <ligand>
        <name>GTP</name>
        <dbReference type="ChEBI" id="CHEBI:37565"/>
    </ligand>
</feature>
<keyword evidence="4" id="KW-0807">Transducer</keyword>
<dbReference type="SMART" id="SM00275">
    <property type="entry name" value="G_alpha"/>
    <property type="match status" value="1"/>
</dbReference>
<dbReference type="GO" id="GO:0005834">
    <property type="term" value="C:heterotrimeric G-protein complex"/>
    <property type="evidence" value="ECO:0007669"/>
    <property type="project" value="TreeGrafter"/>
</dbReference>
<dbReference type="GO" id="GO:0046872">
    <property type="term" value="F:metal ion binding"/>
    <property type="evidence" value="ECO:0007669"/>
    <property type="project" value="UniProtKB-KW"/>
</dbReference>
<organism evidence="8 9">
    <name type="scientific">Pterulicium gracile</name>
    <dbReference type="NCBI Taxonomy" id="1884261"/>
    <lineage>
        <taxon>Eukaryota</taxon>
        <taxon>Fungi</taxon>
        <taxon>Dikarya</taxon>
        <taxon>Basidiomycota</taxon>
        <taxon>Agaricomycotina</taxon>
        <taxon>Agaricomycetes</taxon>
        <taxon>Agaricomycetidae</taxon>
        <taxon>Agaricales</taxon>
        <taxon>Pleurotineae</taxon>
        <taxon>Pterulaceae</taxon>
        <taxon>Pterulicium</taxon>
    </lineage>
</organism>
<dbReference type="PANTHER" id="PTHR10218">
    <property type="entry name" value="GTP-BINDING PROTEIN ALPHA SUBUNIT"/>
    <property type="match status" value="1"/>
</dbReference>
<dbReference type="PRINTS" id="PR00318">
    <property type="entry name" value="GPROTEINA"/>
</dbReference>
<feature type="region of interest" description="Disordered" evidence="7">
    <location>
        <begin position="1"/>
        <end position="26"/>
    </location>
</feature>
<dbReference type="Proteomes" id="UP000305067">
    <property type="component" value="Unassembled WGS sequence"/>
</dbReference>
<sequence>MSSPWDNAPPANETEAQKTAREKRELDALATSEAIDEEIKRQRANLKKEKGVIRVLLLGQAHSGKSTTLKNFRLKYAPADWERERRSWKAVVQLNLIRNVLSILFAVQAEMNSELVSEYPSSSSSPIIRFTDKHQLLVMRLAPLRQTEADLQRRLGAGAEEFRLKSPSQHSPLDAESPFGHSDAHTEWAVRSWQDALESVAPKNQQPLFDSASEAISNLQQDIKALWEDETVKLVVAKYRVFSQDSSGFFMPDVDRIATRSYEPIDDDILKARLRTVGVQEHRLGFTRSSDTASTRSSKGPVHAEWMLYDVGGCRTQRSAWIPYFENIHAIIFLAPVSCFDERLEEDPRINRLQDSLFLWDTVCASPLLLKTTFILFLNKCDLLRKKMKTGVRVKDYLTSYGDRPNDAKTFVKYLQIKFRDKLYHTQEPINRNFYSFLTSVVDAKATSATLTSVQDGIFREHLSESNFL</sequence>
<evidence type="ECO:0000313" key="9">
    <source>
        <dbReference type="Proteomes" id="UP000305067"/>
    </source>
</evidence>
<dbReference type="GO" id="GO:0005737">
    <property type="term" value="C:cytoplasm"/>
    <property type="evidence" value="ECO:0007669"/>
    <property type="project" value="TreeGrafter"/>
</dbReference>
<keyword evidence="3 5" id="KW-0342">GTP-binding</keyword>
<feature type="binding site" evidence="5">
    <location>
        <begin position="379"/>
        <end position="382"/>
    </location>
    <ligand>
        <name>GTP</name>
        <dbReference type="ChEBI" id="CHEBI:37565"/>
    </ligand>
</feature>
<protein>
    <submittedName>
        <fullName evidence="8">Heterotrimeric G protein alpha subunit</fullName>
    </submittedName>
</protein>
<evidence type="ECO:0000313" key="8">
    <source>
        <dbReference type="EMBL" id="TFL01561.1"/>
    </source>
</evidence>
<name>A0A5C3QM63_9AGAR</name>
<proteinExistence type="predicted"/>
<dbReference type="SUPFAM" id="SSF52540">
    <property type="entry name" value="P-loop containing nucleoside triphosphate hydrolases"/>
    <property type="match status" value="1"/>
</dbReference>
<accession>A0A5C3QM63</accession>
<gene>
    <name evidence="8" type="ORF">BDV98DRAFT_61396</name>
</gene>
<keyword evidence="2 5" id="KW-0547">Nucleotide-binding</keyword>
<dbReference type="GO" id="GO:0031683">
    <property type="term" value="F:G-protein beta/gamma-subunit complex binding"/>
    <property type="evidence" value="ECO:0007669"/>
    <property type="project" value="InterPro"/>
</dbReference>
<evidence type="ECO:0000256" key="5">
    <source>
        <dbReference type="PIRSR" id="PIRSR601019-1"/>
    </source>
</evidence>
<keyword evidence="6" id="KW-0460">Magnesium</keyword>
<evidence type="ECO:0000256" key="3">
    <source>
        <dbReference type="ARBA" id="ARBA00023134"/>
    </source>
</evidence>
<dbReference type="GO" id="GO:0001664">
    <property type="term" value="F:G protein-coupled receptor binding"/>
    <property type="evidence" value="ECO:0007669"/>
    <property type="project" value="TreeGrafter"/>
</dbReference>
<dbReference type="GO" id="GO:0007188">
    <property type="term" value="P:adenylate cyclase-modulating G protein-coupled receptor signaling pathway"/>
    <property type="evidence" value="ECO:0007669"/>
    <property type="project" value="TreeGrafter"/>
</dbReference>
<evidence type="ECO:0000256" key="2">
    <source>
        <dbReference type="ARBA" id="ARBA00022741"/>
    </source>
</evidence>
<reference evidence="8 9" key="1">
    <citation type="journal article" date="2019" name="Nat. Ecol. Evol.">
        <title>Megaphylogeny resolves global patterns of mushroom evolution.</title>
        <authorList>
            <person name="Varga T."/>
            <person name="Krizsan K."/>
            <person name="Foldi C."/>
            <person name="Dima B."/>
            <person name="Sanchez-Garcia M."/>
            <person name="Sanchez-Ramirez S."/>
            <person name="Szollosi G.J."/>
            <person name="Szarkandi J.G."/>
            <person name="Papp V."/>
            <person name="Albert L."/>
            <person name="Andreopoulos W."/>
            <person name="Angelini C."/>
            <person name="Antonin V."/>
            <person name="Barry K.W."/>
            <person name="Bougher N.L."/>
            <person name="Buchanan P."/>
            <person name="Buyck B."/>
            <person name="Bense V."/>
            <person name="Catcheside P."/>
            <person name="Chovatia M."/>
            <person name="Cooper J."/>
            <person name="Damon W."/>
            <person name="Desjardin D."/>
            <person name="Finy P."/>
            <person name="Geml J."/>
            <person name="Haridas S."/>
            <person name="Hughes K."/>
            <person name="Justo A."/>
            <person name="Karasinski D."/>
            <person name="Kautmanova I."/>
            <person name="Kiss B."/>
            <person name="Kocsube S."/>
            <person name="Kotiranta H."/>
            <person name="LaButti K.M."/>
            <person name="Lechner B.E."/>
            <person name="Liimatainen K."/>
            <person name="Lipzen A."/>
            <person name="Lukacs Z."/>
            <person name="Mihaltcheva S."/>
            <person name="Morgado L.N."/>
            <person name="Niskanen T."/>
            <person name="Noordeloos M.E."/>
            <person name="Ohm R.A."/>
            <person name="Ortiz-Santana B."/>
            <person name="Ovrebo C."/>
            <person name="Racz N."/>
            <person name="Riley R."/>
            <person name="Savchenko A."/>
            <person name="Shiryaev A."/>
            <person name="Soop K."/>
            <person name="Spirin V."/>
            <person name="Szebenyi C."/>
            <person name="Tomsovsky M."/>
            <person name="Tulloss R.E."/>
            <person name="Uehling J."/>
            <person name="Grigoriev I.V."/>
            <person name="Vagvolgyi C."/>
            <person name="Papp T."/>
            <person name="Martin F.M."/>
            <person name="Miettinen O."/>
            <person name="Hibbett D.S."/>
            <person name="Nagy L.G."/>
        </authorList>
    </citation>
    <scope>NUCLEOTIDE SEQUENCE [LARGE SCALE GENOMIC DNA]</scope>
    <source>
        <strain evidence="8 9">CBS 309.79</strain>
    </source>
</reference>
<dbReference type="FunFam" id="3.40.50.300:FF:000692">
    <property type="entry name" value="Guanine nucleotide-binding protein subunit alpha"/>
    <property type="match status" value="1"/>
</dbReference>
<dbReference type="GO" id="GO:0005525">
    <property type="term" value="F:GTP binding"/>
    <property type="evidence" value="ECO:0007669"/>
    <property type="project" value="UniProtKB-KW"/>
</dbReference>
<dbReference type="EMBL" id="ML178824">
    <property type="protein sequence ID" value="TFL01561.1"/>
    <property type="molecule type" value="Genomic_DNA"/>
</dbReference>
<dbReference type="InterPro" id="IPR011025">
    <property type="entry name" value="GproteinA_insert"/>
</dbReference>
<dbReference type="PANTHER" id="PTHR10218:SF360">
    <property type="entry name" value="GUANINE NUCLEOTIDE-BINDING PROTEIN SUBUNIT ALPHA HOMOLOG"/>
    <property type="match status" value="1"/>
</dbReference>
<feature type="binding site" evidence="5">
    <location>
        <begin position="245"/>
        <end position="246"/>
    </location>
    <ligand>
        <name>GTP</name>
        <dbReference type="ChEBI" id="CHEBI:37565"/>
    </ligand>
</feature>
<dbReference type="GO" id="GO:0003924">
    <property type="term" value="F:GTPase activity"/>
    <property type="evidence" value="ECO:0007669"/>
    <property type="project" value="InterPro"/>
</dbReference>
<evidence type="ECO:0000256" key="7">
    <source>
        <dbReference type="SAM" id="MobiDB-lite"/>
    </source>
</evidence>
<evidence type="ECO:0000256" key="4">
    <source>
        <dbReference type="ARBA" id="ARBA00023224"/>
    </source>
</evidence>
<dbReference type="SUPFAM" id="SSF47895">
    <property type="entry name" value="Transducin (alpha subunit), insertion domain"/>
    <property type="match status" value="1"/>
</dbReference>
<dbReference type="InterPro" id="IPR027417">
    <property type="entry name" value="P-loop_NTPase"/>
</dbReference>